<dbReference type="SUPFAM" id="SSF51735">
    <property type="entry name" value="NAD(P)-binding Rossmann-fold domains"/>
    <property type="match status" value="1"/>
</dbReference>
<evidence type="ECO:0000313" key="2">
    <source>
        <dbReference type="EMBL" id="KAK3207738.1"/>
    </source>
</evidence>
<feature type="domain" description="Ketopantoate reductase N-terminal" evidence="1">
    <location>
        <begin position="10"/>
        <end position="169"/>
    </location>
</feature>
<dbReference type="InterPro" id="IPR036291">
    <property type="entry name" value="NAD(P)-bd_dom_sf"/>
</dbReference>
<dbReference type="Pfam" id="PF02558">
    <property type="entry name" value="ApbA"/>
    <property type="match status" value="1"/>
</dbReference>
<reference evidence="2 3" key="1">
    <citation type="submission" date="2021-02" db="EMBL/GenBank/DDBJ databases">
        <title>Genome assembly of Pseudopithomyces chartarum.</title>
        <authorList>
            <person name="Jauregui R."/>
            <person name="Singh J."/>
            <person name="Voisey C."/>
        </authorList>
    </citation>
    <scope>NUCLEOTIDE SEQUENCE [LARGE SCALE GENOMIC DNA]</scope>
    <source>
        <strain evidence="2 3">AGR01</strain>
    </source>
</reference>
<dbReference type="Gene3D" id="3.40.50.720">
    <property type="entry name" value="NAD(P)-binding Rossmann-like Domain"/>
    <property type="match status" value="1"/>
</dbReference>
<evidence type="ECO:0000313" key="3">
    <source>
        <dbReference type="Proteomes" id="UP001280581"/>
    </source>
</evidence>
<dbReference type="GO" id="GO:0005737">
    <property type="term" value="C:cytoplasm"/>
    <property type="evidence" value="ECO:0007669"/>
    <property type="project" value="TreeGrafter"/>
</dbReference>
<dbReference type="InterPro" id="IPR051402">
    <property type="entry name" value="KPR-Related"/>
</dbReference>
<dbReference type="PANTHER" id="PTHR21708:SF30">
    <property type="entry name" value="2-DEHYDROPANTOATE 2-REDUCTASE-RELATED"/>
    <property type="match status" value="1"/>
</dbReference>
<dbReference type="AlphaFoldDB" id="A0AAN6REZ9"/>
<dbReference type="EMBL" id="WVTA01000008">
    <property type="protein sequence ID" value="KAK3207738.1"/>
    <property type="molecule type" value="Genomic_DNA"/>
</dbReference>
<keyword evidence="3" id="KW-1185">Reference proteome</keyword>
<protein>
    <recommendedName>
        <fullName evidence="1">Ketopantoate reductase N-terminal domain-containing protein</fullName>
    </recommendedName>
</protein>
<comment type="caution">
    <text evidence="2">The sequence shown here is derived from an EMBL/GenBank/DDBJ whole genome shotgun (WGS) entry which is preliminary data.</text>
</comment>
<dbReference type="Proteomes" id="UP001280581">
    <property type="component" value="Unassembled WGS sequence"/>
</dbReference>
<dbReference type="InterPro" id="IPR013332">
    <property type="entry name" value="KPR_N"/>
</dbReference>
<name>A0AAN6REZ9_9PLEO</name>
<organism evidence="2 3">
    <name type="scientific">Pseudopithomyces chartarum</name>
    <dbReference type="NCBI Taxonomy" id="1892770"/>
    <lineage>
        <taxon>Eukaryota</taxon>
        <taxon>Fungi</taxon>
        <taxon>Dikarya</taxon>
        <taxon>Ascomycota</taxon>
        <taxon>Pezizomycotina</taxon>
        <taxon>Dothideomycetes</taxon>
        <taxon>Pleosporomycetidae</taxon>
        <taxon>Pleosporales</taxon>
        <taxon>Massarineae</taxon>
        <taxon>Didymosphaeriaceae</taxon>
        <taxon>Pseudopithomyces</taxon>
    </lineage>
</organism>
<proteinExistence type="predicted"/>
<dbReference type="PANTHER" id="PTHR21708">
    <property type="entry name" value="PROBABLE 2-DEHYDROPANTOATE 2-REDUCTASE"/>
    <property type="match status" value="1"/>
</dbReference>
<sequence>MADPQTKKTVLIIGGGAVGAIAALNLEVGGLAEVTLVLRSNFDAVKADGFDITSCDHEHVQGWRPSIVRSTIPNLTTENLPPYDYLLLCTKSTPDIPPPLSTLISPALPTSNTHTALILLQNGLNIHRPFVTSHPTTPLLSAISMIGSEEIRPGVVIHADPDRLLLGAFTHPDSAIYNTATVAAEDFVTRTRSVEEVSVQRGA</sequence>
<gene>
    <name evidence="2" type="ORF">GRF29_96g219707</name>
</gene>
<evidence type="ECO:0000259" key="1">
    <source>
        <dbReference type="Pfam" id="PF02558"/>
    </source>
</evidence>
<accession>A0AAN6REZ9</accession>